<dbReference type="KEGG" id="xcl:G4Z02_05960"/>
<dbReference type="AlphaFoldDB" id="A0A7L7KTL3"/>
<dbReference type="RefSeq" id="WP_258877106.1">
    <property type="nucleotide sequence ID" value="NZ_CP048914.1"/>
</dbReference>
<reference evidence="1 2" key="1">
    <citation type="submission" date="2020-02" db="EMBL/GenBank/DDBJ databases">
        <authorList>
            <person name="Zheng R.K."/>
            <person name="Sun C.M."/>
        </authorList>
    </citation>
    <scope>NUCLEOTIDE SEQUENCE [LARGE SCALE GENOMIC DNA]</scope>
    <source>
        <strain evidence="2">zrk13</strain>
    </source>
</reference>
<evidence type="ECO:0000313" key="1">
    <source>
        <dbReference type="EMBL" id="QMS85314.1"/>
    </source>
</evidence>
<proteinExistence type="predicted"/>
<keyword evidence="2" id="KW-1185">Reference proteome</keyword>
<dbReference type="Proteomes" id="UP000514720">
    <property type="component" value="Chromosome"/>
</dbReference>
<dbReference type="EMBL" id="CP048914">
    <property type="protein sequence ID" value="QMS85314.1"/>
    <property type="molecule type" value="Genomic_DNA"/>
</dbReference>
<evidence type="ECO:0000313" key="2">
    <source>
        <dbReference type="Proteomes" id="UP000514720"/>
    </source>
</evidence>
<gene>
    <name evidence="1" type="ORF">G4Z02_05960</name>
</gene>
<protein>
    <submittedName>
        <fullName evidence="1">Uncharacterized protein</fullName>
    </submittedName>
</protein>
<organism evidence="1 2">
    <name type="scientific">Candidatus Xianfuyuplasma coldseepsis</name>
    <dbReference type="NCBI Taxonomy" id="2782163"/>
    <lineage>
        <taxon>Bacteria</taxon>
        <taxon>Bacillati</taxon>
        <taxon>Mycoplasmatota</taxon>
        <taxon>Mollicutes</taxon>
        <taxon>Candidatus Izemoplasmatales</taxon>
        <taxon>Candidatus Izemoplasmataceae</taxon>
        <taxon>Candidatus Xianfuyuplasma</taxon>
    </lineage>
</organism>
<accession>A0A7L7KTL3</accession>
<sequence>MNIAGKDMIHQIQTYVHQGALKEAYKFALEHDCIEEEYQQQITCFRYLLGCINGETGQNNQFSFTSTPNIQPQGFESIKHQMDIKCQGKMFEHLRQLCKEY</sequence>
<name>A0A7L7KTL3_9MOLU</name>